<evidence type="ECO:0000259" key="4">
    <source>
        <dbReference type="Pfam" id="PF10342"/>
    </source>
</evidence>
<dbReference type="Pfam" id="PF10342">
    <property type="entry name" value="Kre9_KNH"/>
    <property type="match status" value="1"/>
</dbReference>
<dbReference type="STRING" id="1051890.A0A3N4LKH0"/>
<keyword evidence="6" id="KW-1185">Reference proteome</keyword>
<protein>
    <recommendedName>
        <fullName evidence="4">Yeast cell wall synthesis Kre9/Knh1-like N-terminal domain-containing protein</fullName>
    </recommendedName>
</protein>
<feature type="chain" id="PRO_5017963518" description="Yeast cell wall synthesis Kre9/Knh1-like N-terminal domain-containing protein" evidence="3">
    <location>
        <begin position="21"/>
        <end position="273"/>
    </location>
</feature>
<dbReference type="AlphaFoldDB" id="A0A3N4LKH0"/>
<accession>A0A3N4LKH0</accession>
<evidence type="ECO:0000256" key="3">
    <source>
        <dbReference type="SAM" id="SignalP"/>
    </source>
</evidence>
<dbReference type="PANTHER" id="PTHR40633">
    <property type="entry name" value="MATRIX PROTEIN, PUTATIVE (AFU_ORTHOLOGUE AFUA_8G05410)-RELATED"/>
    <property type="match status" value="1"/>
</dbReference>
<name>A0A3N4LKH0_9PEZI</name>
<dbReference type="Proteomes" id="UP000267821">
    <property type="component" value="Unassembled WGS sequence"/>
</dbReference>
<feature type="compositionally biased region" description="Low complexity" evidence="2">
    <location>
        <begin position="171"/>
        <end position="202"/>
    </location>
</feature>
<evidence type="ECO:0000313" key="6">
    <source>
        <dbReference type="Proteomes" id="UP000267821"/>
    </source>
</evidence>
<dbReference type="PANTHER" id="PTHR40633:SF1">
    <property type="entry name" value="GPI ANCHORED SERINE-THREONINE RICH PROTEIN (AFU_ORTHOLOGUE AFUA_1G03630)"/>
    <property type="match status" value="1"/>
</dbReference>
<dbReference type="EMBL" id="ML121630">
    <property type="protein sequence ID" value="RPB18435.1"/>
    <property type="molecule type" value="Genomic_DNA"/>
</dbReference>
<keyword evidence="1 3" id="KW-0732">Signal</keyword>
<proteinExistence type="predicted"/>
<feature type="signal peptide" evidence="3">
    <location>
        <begin position="1"/>
        <end position="20"/>
    </location>
</feature>
<organism evidence="5 6">
    <name type="scientific">Terfezia boudieri ATCC MYA-4762</name>
    <dbReference type="NCBI Taxonomy" id="1051890"/>
    <lineage>
        <taxon>Eukaryota</taxon>
        <taxon>Fungi</taxon>
        <taxon>Dikarya</taxon>
        <taxon>Ascomycota</taxon>
        <taxon>Pezizomycotina</taxon>
        <taxon>Pezizomycetes</taxon>
        <taxon>Pezizales</taxon>
        <taxon>Pezizaceae</taxon>
        <taxon>Terfezia</taxon>
    </lineage>
</organism>
<evidence type="ECO:0000313" key="5">
    <source>
        <dbReference type="EMBL" id="RPB18435.1"/>
    </source>
</evidence>
<evidence type="ECO:0000256" key="1">
    <source>
        <dbReference type="ARBA" id="ARBA00022729"/>
    </source>
</evidence>
<gene>
    <name evidence="5" type="ORF">L211DRAFT_854131</name>
</gene>
<feature type="domain" description="Yeast cell wall synthesis Kre9/Knh1-like N-terminal" evidence="4">
    <location>
        <begin position="36"/>
        <end position="124"/>
    </location>
</feature>
<evidence type="ECO:0000256" key="2">
    <source>
        <dbReference type="SAM" id="MobiDB-lite"/>
    </source>
</evidence>
<sequence>MRSIAILGTVLSAVAGIASAWTQPVGSPTGNPIARPTLHEKVPVSKPYTITWKPTLHPEGTVTLLLVKGPSDNVVPQYAIVEKTPNNGHYTWTPDASLPDSSEGWGIQLIVDSTGEYQWSTQFGFSNSGVVDHTTTTTTTATTEETSATQYLETTTEKSDYPITTTEESDYPTSTTTTVETTTTTPLKNTTTTDVTTSTTHTTTTVAETTTGEAEITIYGAPSTISTIIVTPTNSTIRPSAPAPTASTNGVSKNVVSFGMAVLALAVAGFSMF</sequence>
<dbReference type="OrthoDB" id="4094614at2759"/>
<dbReference type="InterPro" id="IPR018466">
    <property type="entry name" value="Kre9/Knh1-like_N"/>
</dbReference>
<dbReference type="InterPro" id="IPR052982">
    <property type="entry name" value="SRP1/TIP1-like"/>
</dbReference>
<feature type="region of interest" description="Disordered" evidence="2">
    <location>
        <begin position="163"/>
        <end position="202"/>
    </location>
</feature>
<dbReference type="InParanoid" id="A0A3N4LKH0"/>
<reference evidence="5 6" key="1">
    <citation type="journal article" date="2018" name="Nat. Ecol. Evol.">
        <title>Pezizomycetes genomes reveal the molecular basis of ectomycorrhizal truffle lifestyle.</title>
        <authorList>
            <person name="Murat C."/>
            <person name="Payen T."/>
            <person name="Noel B."/>
            <person name="Kuo A."/>
            <person name="Morin E."/>
            <person name="Chen J."/>
            <person name="Kohler A."/>
            <person name="Krizsan K."/>
            <person name="Balestrini R."/>
            <person name="Da Silva C."/>
            <person name="Montanini B."/>
            <person name="Hainaut M."/>
            <person name="Levati E."/>
            <person name="Barry K.W."/>
            <person name="Belfiori B."/>
            <person name="Cichocki N."/>
            <person name="Clum A."/>
            <person name="Dockter R.B."/>
            <person name="Fauchery L."/>
            <person name="Guy J."/>
            <person name="Iotti M."/>
            <person name="Le Tacon F."/>
            <person name="Lindquist E.A."/>
            <person name="Lipzen A."/>
            <person name="Malagnac F."/>
            <person name="Mello A."/>
            <person name="Molinier V."/>
            <person name="Miyauchi S."/>
            <person name="Poulain J."/>
            <person name="Riccioni C."/>
            <person name="Rubini A."/>
            <person name="Sitrit Y."/>
            <person name="Splivallo R."/>
            <person name="Traeger S."/>
            <person name="Wang M."/>
            <person name="Zifcakova L."/>
            <person name="Wipf D."/>
            <person name="Zambonelli A."/>
            <person name="Paolocci F."/>
            <person name="Nowrousian M."/>
            <person name="Ottonello S."/>
            <person name="Baldrian P."/>
            <person name="Spatafora J.W."/>
            <person name="Henrissat B."/>
            <person name="Nagy L.G."/>
            <person name="Aury J.M."/>
            <person name="Wincker P."/>
            <person name="Grigoriev I.V."/>
            <person name="Bonfante P."/>
            <person name="Martin F.M."/>
        </authorList>
    </citation>
    <scope>NUCLEOTIDE SEQUENCE [LARGE SCALE GENOMIC DNA]</scope>
    <source>
        <strain evidence="5 6">ATCC MYA-4762</strain>
    </source>
</reference>